<dbReference type="InterPro" id="IPR046328">
    <property type="entry name" value="ETS_fam"/>
</dbReference>
<dbReference type="SUPFAM" id="SSF46785">
    <property type="entry name" value="Winged helix' DNA-binding domain"/>
    <property type="match status" value="1"/>
</dbReference>
<dbReference type="SMART" id="SM00413">
    <property type="entry name" value="ETS"/>
    <property type="match status" value="1"/>
</dbReference>
<feature type="region of interest" description="Disordered" evidence="4">
    <location>
        <begin position="514"/>
        <end position="536"/>
    </location>
</feature>
<dbReference type="PROSITE" id="PS50061">
    <property type="entry name" value="ETS_DOMAIN_3"/>
    <property type="match status" value="1"/>
</dbReference>
<organism evidence="5 6">
    <name type="scientific">Clonorchis sinensis</name>
    <name type="common">Chinese liver fluke</name>
    <dbReference type="NCBI Taxonomy" id="79923"/>
    <lineage>
        <taxon>Eukaryota</taxon>
        <taxon>Metazoa</taxon>
        <taxon>Spiralia</taxon>
        <taxon>Lophotrochozoa</taxon>
        <taxon>Platyhelminthes</taxon>
        <taxon>Trematoda</taxon>
        <taxon>Digenea</taxon>
        <taxon>Opisthorchiida</taxon>
        <taxon>Opisthorchiata</taxon>
        <taxon>Opisthorchiidae</taxon>
        <taxon>Clonorchis</taxon>
    </lineage>
</organism>
<dbReference type="AlphaFoldDB" id="A0A3R7DE73"/>
<reference evidence="5 6" key="2">
    <citation type="journal article" date="2021" name="Genomics">
        <title>High-quality reference genome for Clonorchis sinensis.</title>
        <authorList>
            <person name="Young N.D."/>
            <person name="Stroehlein A.J."/>
            <person name="Kinkar L."/>
            <person name="Wang T."/>
            <person name="Sohn W.M."/>
            <person name="Chang B.C.H."/>
            <person name="Kaur P."/>
            <person name="Weisz D."/>
            <person name="Dudchenko O."/>
            <person name="Aiden E.L."/>
            <person name="Korhonen P.K."/>
            <person name="Gasser R.B."/>
        </authorList>
    </citation>
    <scope>NUCLEOTIDE SEQUENCE [LARGE SCALE GENOMIC DNA]</scope>
    <source>
        <strain evidence="5">Cs-k2</strain>
    </source>
</reference>
<dbReference type="GO" id="GO:0005634">
    <property type="term" value="C:nucleus"/>
    <property type="evidence" value="ECO:0007669"/>
    <property type="project" value="UniProtKB-SubCell"/>
</dbReference>
<protein>
    <submittedName>
        <fullName evidence="5">Uncharacterized protein</fullName>
    </submittedName>
</protein>
<keyword evidence="3" id="KW-0539">Nucleus</keyword>
<dbReference type="PROSITE" id="PS00346">
    <property type="entry name" value="ETS_DOMAIN_2"/>
    <property type="match status" value="1"/>
</dbReference>
<evidence type="ECO:0000256" key="2">
    <source>
        <dbReference type="ARBA" id="ARBA00023125"/>
    </source>
</evidence>
<dbReference type="OrthoDB" id="10067219at2759"/>
<dbReference type="STRING" id="79923.A0A3R7DE73"/>
<dbReference type="InterPro" id="IPR036390">
    <property type="entry name" value="WH_DNA-bd_sf"/>
</dbReference>
<reference evidence="5 6" key="1">
    <citation type="journal article" date="2018" name="Biotechnol. Adv.">
        <title>Improved genomic resources and new bioinformatic workflow for the carcinogenic parasite Clonorchis sinensis: Biotechnological implications.</title>
        <authorList>
            <person name="Wang D."/>
            <person name="Korhonen P.K."/>
            <person name="Gasser R.B."/>
            <person name="Young N.D."/>
        </authorList>
    </citation>
    <scope>NUCLEOTIDE SEQUENCE [LARGE SCALE GENOMIC DNA]</scope>
    <source>
        <strain evidence="5">Cs-k2</strain>
    </source>
</reference>
<name>A0A3R7DE73_CLOSI</name>
<dbReference type="PRINTS" id="PR00454">
    <property type="entry name" value="ETSDOMAIN"/>
</dbReference>
<evidence type="ECO:0000313" key="5">
    <source>
        <dbReference type="EMBL" id="KAG5450257.1"/>
    </source>
</evidence>
<evidence type="ECO:0000256" key="3">
    <source>
        <dbReference type="RuleBase" id="RU004019"/>
    </source>
</evidence>
<comment type="subcellular location">
    <subcellularLocation>
        <location evidence="3">Nucleus</location>
    </subcellularLocation>
</comment>
<dbReference type="Gene3D" id="1.10.10.10">
    <property type="entry name" value="Winged helix-like DNA-binding domain superfamily/Winged helix DNA-binding domain"/>
    <property type="match status" value="1"/>
</dbReference>
<feature type="compositionally biased region" description="Polar residues" evidence="4">
    <location>
        <begin position="306"/>
        <end position="318"/>
    </location>
</feature>
<dbReference type="Proteomes" id="UP000286415">
    <property type="component" value="Unassembled WGS sequence"/>
</dbReference>
<feature type="compositionally biased region" description="Polar residues" evidence="4">
    <location>
        <begin position="514"/>
        <end position="523"/>
    </location>
</feature>
<feature type="region of interest" description="Disordered" evidence="4">
    <location>
        <begin position="293"/>
        <end position="321"/>
    </location>
</feature>
<comment type="caution">
    <text evidence="5">The sequence shown here is derived from an EMBL/GenBank/DDBJ whole genome shotgun (WGS) entry which is preliminary data.</text>
</comment>
<dbReference type="Pfam" id="PF00178">
    <property type="entry name" value="Ets"/>
    <property type="match status" value="1"/>
</dbReference>
<dbReference type="PANTHER" id="PTHR11849">
    <property type="entry name" value="ETS"/>
    <property type="match status" value="1"/>
</dbReference>
<keyword evidence="6" id="KW-1185">Reference proteome</keyword>
<dbReference type="EMBL" id="NIRI02000042">
    <property type="protein sequence ID" value="KAG5450257.1"/>
    <property type="molecule type" value="Genomic_DNA"/>
</dbReference>
<comment type="similarity">
    <text evidence="1 3">Belongs to the ETS family.</text>
</comment>
<dbReference type="InParanoid" id="A0A3R7DE73"/>
<dbReference type="GO" id="GO:0043565">
    <property type="term" value="F:sequence-specific DNA binding"/>
    <property type="evidence" value="ECO:0007669"/>
    <property type="project" value="InterPro"/>
</dbReference>
<dbReference type="InterPro" id="IPR000418">
    <property type="entry name" value="Ets_dom"/>
</dbReference>
<proteinExistence type="inferred from homology"/>
<evidence type="ECO:0000256" key="1">
    <source>
        <dbReference type="ARBA" id="ARBA00005562"/>
    </source>
</evidence>
<dbReference type="InterPro" id="IPR036388">
    <property type="entry name" value="WH-like_DNA-bd_sf"/>
</dbReference>
<gene>
    <name evidence="5" type="ORF">CSKR_112439</name>
</gene>
<dbReference type="GO" id="GO:0000981">
    <property type="term" value="F:DNA-binding transcription factor activity, RNA polymerase II-specific"/>
    <property type="evidence" value="ECO:0007669"/>
    <property type="project" value="TreeGrafter"/>
</dbReference>
<dbReference type="FunFam" id="1.10.10.10:FF:000055">
    <property type="entry name" value="ETS translocation variant 4 isoform 1"/>
    <property type="match status" value="1"/>
</dbReference>
<feature type="compositionally biased region" description="Low complexity" evidence="4">
    <location>
        <begin position="293"/>
        <end position="305"/>
    </location>
</feature>
<keyword evidence="2 3" id="KW-0238">DNA-binding</keyword>
<sequence length="767" mass="85456">MAVENTANTPVSPLYDEPSFPFITAAVTPSNPYWTNGFQNSVDSPQDLPAPVINYSSGSSPLVDITFSNEQQCNTEPPTRYEQHYYPIDYMYGNNDNQWSGETIEDTMGLPGNRSFEEKNHNTKHLLLYPTDEIFFENTYCQNVQSVDSHLPSRPDQDTYANESPLADFAYSDTTCEATEAKQEEISFHNSKQWTPVDLKTPLDDLWHWERPKYTVSNGSSSGSLEVSNTLDNLDNPVFPAKYIYYSEQDRKTHHGFRPCDGTLMNTNCPQKSGTMQHSPSCFARPTKTMAPTTTLEESPSLSSSVIQSRSFTGNPTQKESDLKLLNGDAEGQIQVATSLTSDPVVAAASAALANFHHRGSLQLWQFLVALLDDSKSQHLICWTGRTLEFKLNDPEEVARLWGIQKNRPAMNYDKLSRSLRYYYEKGIMQKVSGERYVYRFVYEPELLFALAFPGEEQPTLGPTSSVLVTNLGATPNPDVRELTDCSKSAQSARSQLKDAEKFESGSTKQCLANQGNSSQANFAQHHHDQTTQQPATWPVLQSSYSSPISSTTSRVPSIPLVSPYPIISQGAGFRLPPYPYSYICNTDFYADYDTYTLNGICSQQEESSNHRAPCTADAVVSENFPVISQTRSISTVLCSTPNIDHERSNSTRELLSTPPSNLILTTEQPASFTDFKAVNEMHSATIIDSQHAEGASERTSLCTPIPHVTLRPFGMDGTVDIVSECAYPSKAPEHTDVLNPEGCCSYQNCFEFPRSIVIYSNEEEPF</sequence>
<evidence type="ECO:0000256" key="4">
    <source>
        <dbReference type="SAM" id="MobiDB-lite"/>
    </source>
</evidence>
<dbReference type="PANTHER" id="PTHR11849:SF181">
    <property type="entry name" value="ETS TRANSLOCATION VARIANT 4"/>
    <property type="match status" value="1"/>
</dbReference>
<evidence type="ECO:0000313" key="6">
    <source>
        <dbReference type="Proteomes" id="UP000286415"/>
    </source>
</evidence>
<dbReference type="GO" id="GO:0030154">
    <property type="term" value="P:cell differentiation"/>
    <property type="evidence" value="ECO:0007669"/>
    <property type="project" value="TreeGrafter"/>
</dbReference>
<dbReference type="PROSITE" id="PS00345">
    <property type="entry name" value="ETS_DOMAIN_1"/>
    <property type="match status" value="1"/>
</dbReference>
<accession>A0A3R7DE73</accession>